<gene>
    <name evidence="1" type="ORF">V1478_016930</name>
</gene>
<evidence type="ECO:0000313" key="2">
    <source>
        <dbReference type="Proteomes" id="UP001607302"/>
    </source>
</evidence>
<keyword evidence="2" id="KW-1185">Reference proteome</keyword>
<sequence length="72" mass="8811">MKRTTKVRCINFCQSDIIYFQINKMRYLISQELDNNEYSKCFSYKSRKFCALKILQIIKKKLIDYQEKNTIE</sequence>
<proteinExistence type="predicted"/>
<evidence type="ECO:0000313" key="1">
    <source>
        <dbReference type="EMBL" id="KAL2713232.1"/>
    </source>
</evidence>
<dbReference type="EMBL" id="JAUDFV010000158">
    <property type="protein sequence ID" value="KAL2713232.1"/>
    <property type="molecule type" value="Genomic_DNA"/>
</dbReference>
<organism evidence="1 2">
    <name type="scientific">Vespula squamosa</name>
    <name type="common">Southern yellow jacket</name>
    <name type="synonym">Wasp</name>
    <dbReference type="NCBI Taxonomy" id="30214"/>
    <lineage>
        <taxon>Eukaryota</taxon>
        <taxon>Metazoa</taxon>
        <taxon>Ecdysozoa</taxon>
        <taxon>Arthropoda</taxon>
        <taxon>Hexapoda</taxon>
        <taxon>Insecta</taxon>
        <taxon>Pterygota</taxon>
        <taxon>Neoptera</taxon>
        <taxon>Endopterygota</taxon>
        <taxon>Hymenoptera</taxon>
        <taxon>Apocrita</taxon>
        <taxon>Aculeata</taxon>
        <taxon>Vespoidea</taxon>
        <taxon>Vespidae</taxon>
        <taxon>Vespinae</taxon>
        <taxon>Vespula</taxon>
    </lineage>
</organism>
<dbReference type="AlphaFoldDB" id="A0ABD1ZYG3"/>
<comment type="caution">
    <text evidence="1">The sequence shown here is derived from an EMBL/GenBank/DDBJ whole genome shotgun (WGS) entry which is preliminary data.</text>
</comment>
<dbReference type="Proteomes" id="UP001607302">
    <property type="component" value="Unassembled WGS sequence"/>
</dbReference>
<reference evidence="1 2" key="1">
    <citation type="journal article" date="2024" name="Ann. Entomol. Soc. Am.">
        <title>Genomic analyses of the southern and eastern yellowjacket wasps (Hymenoptera: Vespidae) reveal evolutionary signatures of social life.</title>
        <authorList>
            <person name="Catto M.A."/>
            <person name="Caine P.B."/>
            <person name="Orr S.E."/>
            <person name="Hunt B.G."/>
            <person name="Goodisman M.A.D."/>
        </authorList>
    </citation>
    <scope>NUCLEOTIDE SEQUENCE [LARGE SCALE GENOMIC DNA]</scope>
    <source>
        <strain evidence="1">233</strain>
        <tissue evidence="1">Head and thorax</tissue>
    </source>
</reference>
<accession>A0ABD1ZYG3</accession>
<name>A0ABD1ZYG3_VESSQ</name>
<protein>
    <submittedName>
        <fullName evidence="1">Uncharacterized protein</fullName>
    </submittedName>
</protein>